<organism evidence="6 7">
    <name type="scientific">Ramlibacter alkalitolerans</name>
    <dbReference type="NCBI Taxonomy" id="2039631"/>
    <lineage>
        <taxon>Bacteria</taxon>
        <taxon>Pseudomonadati</taxon>
        <taxon>Pseudomonadota</taxon>
        <taxon>Betaproteobacteria</taxon>
        <taxon>Burkholderiales</taxon>
        <taxon>Comamonadaceae</taxon>
        <taxon>Ramlibacter</taxon>
    </lineage>
</organism>
<feature type="domain" description="Hemerythrin-like" evidence="5">
    <location>
        <begin position="32"/>
        <end position="135"/>
    </location>
</feature>
<dbReference type="PANTHER" id="PTHR37164">
    <property type="entry name" value="BACTERIOHEMERYTHRIN"/>
    <property type="match status" value="1"/>
</dbReference>
<dbReference type="NCBIfam" id="NF033749">
    <property type="entry name" value="bact_hemeryth"/>
    <property type="match status" value="1"/>
</dbReference>
<gene>
    <name evidence="6" type="ORF">JI746_08610</name>
</gene>
<accession>A0ABS1JLR9</accession>
<evidence type="ECO:0000313" key="6">
    <source>
        <dbReference type="EMBL" id="MBL0425167.1"/>
    </source>
</evidence>
<dbReference type="Gene3D" id="1.20.120.50">
    <property type="entry name" value="Hemerythrin-like"/>
    <property type="match status" value="1"/>
</dbReference>
<keyword evidence="7" id="KW-1185">Reference proteome</keyword>
<dbReference type="InterPro" id="IPR035938">
    <property type="entry name" value="Hemerythrin-like_sf"/>
</dbReference>
<keyword evidence="2" id="KW-0813">Transport</keyword>
<dbReference type="InterPro" id="IPR050669">
    <property type="entry name" value="Hemerythrin"/>
</dbReference>
<evidence type="ECO:0000259" key="5">
    <source>
        <dbReference type="Pfam" id="PF01814"/>
    </source>
</evidence>
<dbReference type="Pfam" id="PF01814">
    <property type="entry name" value="Hemerythrin"/>
    <property type="match status" value="1"/>
</dbReference>
<dbReference type="InterPro" id="IPR012312">
    <property type="entry name" value="Hemerythrin-like"/>
</dbReference>
<comment type="similarity">
    <text evidence="1">Belongs to the hemerythrin family.</text>
</comment>
<protein>
    <submittedName>
        <fullName evidence="6">Hemerythrin family protein</fullName>
    </submittedName>
</protein>
<dbReference type="Proteomes" id="UP000622707">
    <property type="component" value="Unassembled WGS sequence"/>
</dbReference>
<evidence type="ECO:0000256" key="4">
    <source>
        <dbReference type="ARBA" id="ARBA00023004"/>
    </source>
</evidence>
<evidence type="ECO:0000256" key="3">
    <source>
        <dbReference type="ARBA" id="ARBA00022723"/>
    </source>
</evidence>
<dbReference type="RefSeq" id="WP_201688509.1">
    <property type="nucleotide sequence ID" value="NZ_JAEQND010000004.1"/>
</dbReference>
<dbReference type="NCBIfam" id="TIGR02481">
    <property type="entry name" value="hemeryth_dom"/>
    <property type="match status" value="1"/>
</dbReference>
<dbReference type="SUPFAM" id="SSF47188">
    <property type="entry name" value="Hemerythrin-like"/>
    <property type="match status" value="1"/>
</dbReference>
<dbReference type="PROSITE" id="PS00550">
    <property type="entry name" value="HEMERYTHRINS"/>
    <property type="match status" value="1"/>
</dbReference>
<dbReference type="PANTHER" id="PTHR37164:SF1">
    <property type="entry name" value="BACTERIOHEMERYTHRIN"/>
    <property type="match status" value="1"/>
</dbReference>
<name>A0ABS1JLR9_9BURK</name>
<comment type="caution">
    <text evidence="6">The sequence shown here is derived from an EMBL/GenBank/DDBJ whole genome shotgun (WGS) entry which is preliminary data.</text>
</comment>
<sequence length="168" mass="19071">MSQQARESGPPGDADRGGQGSFVVEWREGFRTGIAEVDAEHQQLFALVKGLQLANAKQRLEGLVDYVVTHFTHEEALMERSGYPGLQRHIEMHEHLAMRVSEFLVGGTAWSEERVQELRTFLNKWLVAHIVTHDLHFGRWYHATGPSTQPLPLRDAGASLFDRLFGRR</sequence>
<keyword evidence="3" id="KW-0479">Metal-binding</keyword>
<dbReference type="InterPro" id="IPR016131">
    <property type="entry name" value="Haemerythrin_Fe_BS"/>
</dbReference>
<keyword evidence="2" id="KW-0561">Oxygen transport</keyword>
<dbReference type="EMBL" id="JAEQND010000004">
    <property type="protein sequence ID" value="MBL0425167.1"/>
    <property type="molecule type" value="Genomic_DNA"/>
</dbReference>
<evidence type="ECO:0000256" key="1">
    <source>
        <dbReference type="ARBA" id="ARBA00010587"/>
    </source>
</evidence>
<evidence type="ECO:0000256" key="2">
    <source>
        <dbReference type="ARBA" id="ARBA00022621"/>
    </source>
</evidence>
<reference evidence="6 7" key="1">
    <citation type="journal article" date="2017" name="Int. J. Syst. Evol. Microbiol.">
        <title>Ramlibacter alkalitolerans sp. nov., alkali-tolerant bacterium isolated from soil of ginseng.</title>
        <authorList>
            <person name="Lee D.H."/>
            <person name="Cha C.J."/>
        </authorList>
    </citation>
    <scope>NUCLEOTIDE SEQUENCE [LARGE SCALE GENOMIC DNA]</scope>
    <source>
        <strain evidence="6 7">KACC 19305</strain>
    </source>
</reference>
<proteinExistence type="inferred from homology"/>
<evidence type="ECO:0000313" key="7">
    <source>
        <dbReference type="Proteomes" id="UP000622707"/>
    </source>
</evidence>
<dbReference type="CDD" id="cd12107">
    <property type="entry name" value="Hemerythrin"/>
    <property type="match status" value="1"/>
</dbReference>
<keyword evidence="4" id="KW-0408">Iron</keyword>
<dbReference type="InterPro" id="IPR012827">
    <property type="entry name" value="Hemerythrin_metal-bd"/>
</dbReference>